<dbReference type="EMBL" id="JABAFA010000023">
    <property type="protein sequence ID" value="NMD99213.1"/>
    <property type="molecule type" value="Genomic_DNA"/>
</dbReference>
<dbReference type="PIRSF" id="PIRSF004486">
    <property type="entry name" value="MraW"/>
    <property type="match status" value="1"/>
</dbReference>
<comment type="caution">
    <text evidence="8">The sequence shown here is derived from an EMBL/GenBank/DDBJ whole genome shotgun (WGS) entry which is preliminary data.</text>
</comment>
<dbReference type="Gene3D" id="1.10.150.170">
    <property type="entry name" value="Putative methyltransferase TM0872, insert domain"/>
    <property type="match status" value="1"/>
</dbReference>
<comment type="similarity">
    <text evidence="1 7">Belongs to the methyltransferase superfamily. RsmH family.</text>
</comment>
<evidence type="ECO:0000256" key="6">
    <source>
        <dbReference type="ARBA" id="ARBA00022691"/>
    </source>
</evidence>
<feature type="binding site" evidence="7">
    <location>
        <begin position="33"/>
        <end position="35"/>
    </location>
    <ligand>
        <name>S-adenosyl-L-methionine</name>
        <dbReference type="ChEBI" id="CHEBI:59789"/>
    </ligand>
</feature>
<dbReference type="AlphaFoldDB" id="A0A848B5L6"/>
<evidence type="ECO:0000313" key="8">
    <source>
        <dbReference type="EMBL" id="NMD99213.1"/>
    </source>
</evidence>
<dbReference type="SUPFAM" id="SSF53335">
    <property type="entry name" value="S-adenosyl-L-methionine-dependent methyltransferases"/>
    <property type="match status" value="1"/>
</dbReference>
<feature type="binding site" evidence="7">
    <location>
        <position position="80"/>
    </location>
    <ligand>
        <name>S-adenosyl-L-methionine</name>
        <dbReference type="ChEBI" id="CHEBI:59789"/>
    </ligand>
</feature>
<feature type="binding site" evidence="7">
    <location>
        <position position="101"/>
    </location>
    <ligand>
        <name>S-adenosyl-L-methionine</name>
        <dbReference type="ChEBI" id="CHEBI:59789"/>
    </ligand>
</feature>
<feature type="binding site" evidence="7">
    <location>
        <position position="108"/>
    </location>
    <ligand>
        <name>S-adenosyl-L-methionine</name>
        <dbReference type="ChEBI" id="CHEBI:59789"/>
    </ligand>
</feature>
<dbReference type="SUPFAM" id="SSF81799">
    <property type="entry name" value="Putative methyltransferase TM0872, insert domain"/>
    <property type="match status" value="1"/>
</dbReference>
<dbReference type="NCBIfam" id="TIGR00006">
    <property type="entry name" value="16S rRNA (cytosine(1402)-N(4))-methyltransferase RsmH"/>
    <property type="match status" value="1"/>
</dbReference>
<dbReference type="HAMAP" id="MF_01007">
    <property type="entry name" value="16SrRNA_methyltr_H"/>
    <property type="match status" value="1"/>
</dbReference>
<keyword evidence="3 7" id="KW-0698">rRNA processing</keyword>
<dbReference type="InterPro" id="IPR029063">
    <property type="entry name" value="SAM-dependent_MTases_sf"/>
</dbReference>
<dbReference type="EC" id="2.1.1.199" evidence="7"/>
<accession>A0A848B5L6</accession>
<organism evidence="8 9">
    <name type="scientific">Selenomonas bovis</name>
    <dbReference type="NCBI Taxonomy" id="416586"/>
    <lineage>
        <taxon>Bacteria</taxon>
        <taxon>Bacillati</taxon>
        <taxon>Bacillota</taxon>
        <taxon>Negativicutes</taxon>
        <taxon>Selenomonadales</taxon>
        <taxon>Selenomonadaceae</taxon>
        <taxon>Selenomonas</taxon>
    </lineage>
</organism>
<dbReference type="GO" id="GO:0005737">
    <property type="term" value="C:cytoplasm"/>
    <property type="evidence" value="ECO:0007669"/>
    <property type="project" value="UniProtKB-SubCell"/>
</dbReference>
<comment type="catalytic activity">
    <reaction evidence="7">
        <text>cytidine(1402) in 16S rRNA + S-adenosyl-L-methionine = N(4)-methylcytidine(1402) in 16S rRNA + S-adenosyl-L-homocysteine + H(+)</text>
        <dbReference type="Rhea" id="RHEA:42928"/>
        <dbReference type="Rhea" id="RHEA-COMP:10286"/>
        <dbReference type="Rhea" id="RHEA-COMP:10287"/>
        <dbReference type="ChEBI" id="CHEBI:15378"/>
        <dbReference type="ChEBI" id="CHEBI:57856"/>
        <dbReference type="ChEBI" id="CHEBI:59789"/>
        <dbReference type="ChEBI" id="CHEBI:74506"/>
        <dbReference type="ChEBI" id="CHEBI:82748"/>
        <dbReference type="EC" id="2.1.1.199"/>
    </reaction>
</comment>
<evidence type="ECO:0000256" key="3">
    <source>
        <dbReference type="ARBA" id="ARBA00022552"/>
    </source>
</evidence>
<keyword evidence="9" id="KW-1185">Reference proteome</keyword>
<dbReference type="FunFam" id="1.10.150.170:FF:000001">
    <property type="entry name" value="Ribosomal RNA small subunit methyltransferase H"/>
    <property type="match status" value="1"/>
</dbReference>
<protein>
    <recommendedName>
        <fullName evidence="7">Ribosomal RNA small subunit methyltransferase H</fullName>
        <ecNumber evidence="7">2.1.1.199</ecNumber>
    </recommendedName>
    <alternativeName>
        <fullName evidence="7">16S rRNA m(4)C1402 methyltransferase</fullName>
    </alternativeName>
    <alternativeName>
        <fullName evidence="7">rRNA (cytosine-N(4)-)-methyltransferase RsmH</fullName>
    </alternativeName>
</protein>
<dbReference type="GO" id="GO:0071424">
    <property type="term" value="F:rRNA (cytosine-N4-)-methyltransferase activity"/>
    <property type="evidence" value="ECO:0007669"/>
    <property type="project" value="UniProtKB-UniRule"/>
</dbReference>
<sequence>MAFHHISVMPEEVIDGLAIRPDGIYVDCTLGGAGHAHRIAERLSAAGRLIGIDQDEAAIEAARARLADVSCRVDIVHDNFQNLDAILERTDAPRVDGVLFDLGVSSHQIDTAERGFSYMQDAPLDMRMNPEAKLSAYEVVNTYSEDDLDRIFHDYGEERWARRIAKFLVAARREKPIETTGELVDILCRAVPKAVRRAENGHPAKRVFQAIRIEVNDELGILAQSLRAAVHHLRPGGRLAVITFHSLEDRIAKQTLKELARGCICPPELPVCVCHHKPEIRLIGKPRQARQAELAANTRAKSAKLRIAEKLATTAEEGGDTDACES</sequence>
<evidence type="ECO:0000313" key="9">
    <source>
        <dbReference type="Proteomes" id="UP000543804"/>
    </source>
</evidence>
<dbReference type="Proteomes" id="UP000543804">
    <property type="component" value="Unassembled WGS sequence"/>
</dbReference>
<keyword evidence="4 7" id="KW-0489">Methyltransferase</keyword>
<keyword evidence="6 7" id="KW-0949">S-adenosyl-L-methionine</keyword>
<dbReference type="PANTHER" id="PTHR11265:SF0">
    <property type="entry name" value="12S RRNA N4-METHYLCYTIDINE METHYLTRANSFERASE"/>
    <property type="match status" value="1"/>
</dbReference>
<reference evidence="8 9" key="1">
    <citation type="submission" date="2020-04" db="EMBL/GenBank/DDBJ databases">
        <authorList>
            <person name="Hitch T.C.A."/>
            <person name="Wylensek D."/>
            <person name="Clavel T."/>
        </authorList>
    </citation>
    <scope>NUCLEOTIDE SEQUENCE [LARGE SCALE GENOMIC DNA]</scope>
    <source>
        <strain evidence="8 9">PG-130-P53-12</strain>
    </source>
</reference>
<proteinExistence type="inferred from homology"/>
<dbReference type="Pfam" id="PF01795">
    <property type="entry name" value="Methyltransf_5"/>
    <property type="match status" value="1"/>
</dbReference>
<dbReference type="PANTHER" id="PTHR11265">
    <property type="entry name" value="S-ADENOSYL-METHYLTRANSFERASE MRAW"/>
    <property type="match status" value="1"/>
</dbReference>
<feature type="binding site" evidence="7">
    <location>
        <position position="53"/>
    </location>
    <ligand>
        <name>S-adenosyl-L-methionine</name>
        <dbReference type="ChEBI" id="CHEBI:59789"/>
    </ligand>
</feature>
<dbReference type="InterPro" id="IPR002903">
    <property type="entry name" value="RsmH"/>
</dbReference>
<gene>
    <name evidence="7 8" type="primary">rsmH</name>
    <name evidence="8" type="ORF">HF878_06965</name>
</gene>
<evidence type="ECO:0000256" key="2">
    <source>
        <dbReference type="ARBA" id="ARBA00022490"/>
    </source>
</evidence>
<dbReference type="InterPro" id="IPR023397">
    <property type="entry name" value="SAM-dep_MeTrfase_MraW_recog"/>
</dbReference>
<dbReference type="Gene3D" id="3.40.50.150">
    <property type="entry name" value="Vaccinia Virus protein VP39"/>
    <property type="match status" value="1"/>
</dbReference>
<keyword evidence="2 7" id="KW-0963">Cytoplasm</keyword>
<comment type="function">
    <text evidence="7">Specifically methylates the N4 position of cytidine in position 1402 (C1402) of 16S rRNA.</text>
</comment>
<evidence type="ECO:0000256" key="4">
    <source>
        <dbReference type="ARBA" id="ARBA00022603"/>
    </source>
</evidence>
<keyword evidence="5 7" id="KW-0808">Transferase</keyword>
<comment type="subcellular location">
    <subcellularLocation>
        <location evidence="7">Cytoplasm</location>
    </subcellularLocation>
</comment>
<evidence type="ECO:0000256" key="7">
    <source>
        <dbReference type="HAMAP-Rule" id="MF_01007"/>
    </source>
</evidence>
<name>A0A848B5L6_9FIRM</name>
<dbReference type="RefSeq" id="WP_019543492.1">
    <property type="nucleotide sequence ID" value="NZ_JABAFA010000023.1"/>
</dbReference>
<evidence type="ECO:0000256" key="1">
    <source>
        <dbReference type="ARBA" id="ARBA00010396"/>
    </source>
</evidence>
<dbReference type="GO" id="GO:0070475">
    <property type="term" value="P:rRNA base methylation"/>
    <property type="evidence" value="ECO:0007669"/>
    <property type="project" value="UniProtKB-UniRule"/>
</dbReference>
<evidence type="ECO:0000256" key="5">
    <source>
        <dbReference type="ARBA" id="ARBA00022679"/>
    </source>
</evidence>